<sequence>MNYESMLLTEVIEYINIELSKGRTMKDIEEIDFNVSKGVITKRLNRKGYRKINNNFVFDEKNKNTTRKTTTILHMKKDNTTQETTELLQSNSSNNKPKKTFSTDKLDKLERLLNLDINILENMVNEYTTKNTTHCSIKVIDKTTKVTSIRINQELYGKVKKYAKDNNIQLVDIFSEMMMDYLQKIIH</sequence>
<organism evidence="2 3">
    <name type="scientific">Clostridium neonatale</name>
    <dbReference type="NCBI Taxonomy" id="137838"/>
    <lineage>
        <taxon>Bacteria</taxon>
        <taxon>Bacillati</taxon>
        <taxon>Bacillota</taxon>
        <taxon>Clostridia</taxon>
        <taxon>Eubacteriales</taxon>
        <taxon>Clostridiaceae</taxon>
        <taxon>Clostridium</taxon>
    </lineage>
</organism>
<evidence type="ECO:0000256" key="1">
    <source>
        <dbReference type="SAM" id="MobiDB-lite"/>
    </source>
</evidence>
<accession>A0AA86JKE0</accession>
<dbReference type="AlphaFoldDB" id="A0AA86JKE0"/>
<proteinExistence type="predicted"/>
<feature type="compositionally biased region" description="Polar residues" evidence="1">
    <location>
        <begin position="81"/>
        <end position="95"/>
    </location>
</feature>
<protein>
    <submittedName>
        <fullName evidence="2">Uncharacterized protein</fullName>
    </submittedName>
</protein>
<name>A0AA86JKE0_9CLOT</name>
<gene>
    <name evidence="2" type="ORF">CNEO_60010</name>
</gene>
<dbReference type="RefSeq" id="WP_342350734.1">
    <property type="nucleotide sequence ID" value="NZ_CAKJVE010000006.1"/>
</dbReference>
<evidence type="ECO:0000313" key="2">
    <source>
        <dbReference type="EMBL" id="CAG9713809.1"/>
    </source>
</evidence>
<comment type="caution">
    <text evidence="2">The sequence shown here is derived from an EMBL/GenBank/DDBJ whole genome shotgun (WGS) entry which is preliminary data.</text>
</comment>
<feature type="region of interest" description="Disordered" evidence="1">
    <location>
        <begin position="80"/>
        <end position="101"/>
    </location>
</feature>
<dbReference type="Proteomes" id="UP000789738">
    <property type="component" value="Unassembled WGS sequence"/>
</dbReference>
<dbReference type="EMBL" id="CAKJVE010000006">
    <property type="protein sequence ID" value="CAG9713809.1"/>
    <property type="molecule type" value="Genomic_DNA"/>
</dbReference>
<reference evidence="2" key="1">
    <citation type="submission" date="2021-10" db="EMBL/GenBank/DDBJ databases">
        <authorList>
            <person name="Mesa V."/>
        </authorList>
    </citation>
    <scope>NUCLEOTIDE SEQUENCE</scope>
    <source>
        <strain evidence="2">CC3_PB</strain>
    </source>
</reference>
<evidence type="ECO:0000313" key="3">
    <source>
        <dbReference type="Proteomes" id="UP000789738"/>
    </source>
</evidence>